<dbReference type="Pfam" id="PF03193">
    <property type="entry name" value="RsgA_GTPase"/>
    <property type="match status" value="1"/>
</dbReference>
<dbReference type="GO" id="GO:0005525">
    <property type="term" value="F:GTP binding"/>
    <property type="evidence" value="ECO:0007669"/>
    <property type="project" value="UniProtKB-KW"/>
</dbReference>
<feature type="region of interest" description="Disordered" evidence="3">
    <location>
        <begin position="1"/>
        <end position="40"/>
    </location>
</feature>
<dbReference type="EMBL" id="CP019964">
    <property type="protein sequence ID" value="ASI13820.1"/>
    <property type="molecule type" value="Genomic_DNA"/>
</dbReference>
<name>A0A218NMV4_9ARCH</name>
<dbReference type="Gene3D" id="3.40.50.300">
    <property type="entry name" value="P-loop containing nucleotide triphosphate hydrolases"/>
    <property type="match status" value="1"/>
</dbReference>
<dbReference type="HAMAP" id="MF_01820">
    <property type="entry name" value="GTPase_RsgA"/>
    <property type="match status" value="1"/>
</dbReference>
<proteinExistence type="inferred from homology"/>
<evidence type="ECO:0000256" key="1">
    <source>
        <dbReference type="ARBA" id="ARBA00022741"/>
    </source>
</evidence>
<dbReference type="CDD" id="cd01854">
    <property type="entry name" value="YjeQ_EngC"/>
    <property type="match status" value="1"/>
</dbReference>
<protein>
    <submittedName>
        <fullName evidence="6">Ribosome-binding GTPase RsgA</fullName>
    </submittedName>
</protein>
<evidence type="ECO:0000313" key="6">
    <source>
        <dbReference type="EMBL" id="ASI13820.1"/>
    </source>
</evidence>
<reference evidence="6 7" key="1">
    <citation type="journal article" date="2017" name="Nat. Commun.">
        <title>'ARMAN' archaea depend on association with euryarchaeal host in culture and in situ.</title>
        <authorList>
            <person name="Golyshina O."/>
            <person name="Toshchakov S."/>
            <person name="Makarova K."/>
            <person name="Gavrilov S."/>
            <person name="Korzhenkov A."/>
            <person name="La Cono V."/>
            <person name="Arcadi E."/>
            <person name="Nechitaylo T."/>
            <person name="Ferrer M."/>
            <person name="Kublanov I."/>
            <person name="Wolf Y."/>
            <person name="Yakimov M."/>
            <person name="Golyshin P."/>
            <person name="Slesarev A."/>
            <person name="Kozyavkin S."/>
        </authorList>
    </citation>
    <scope>NUCLEOTIDE SEQUENCE [LARGE SCALE GENOMIC DNA]</scope>
    <source>
        <strain evidence="6 7">Mia14</strain>
    </source>
</reference>
<dbReference type="PROSITE" id="PS50936">
    <property type="entry name" value="ENGC_GTPASE"/>
    <property type="match status" value="1"/>
</dbReference>
<evidence type="ECO:0000259" key="4">
    <source>
        <dbReference type="PROSITE" id="PS50936"/>
    </source>
</evidence>
<gene>
    <name evidence="6" type="ORF">Mia14_0507</name>
</gene>
<feature type="domain" description="CP-type G" evidence="5">
    <location>
        <begin position="126"/>
        <end position="280"/>
    </location>
</feature>
<dbReference type="PANTHER" id="PTHR32120:SF11">
    <property type="entry name" value="SMALL RIBOSOMAL SUBUNIT BIOGENESIS GTPASE RSGA 1, MITOCHONDRIAL-RELATED"/>
    <property type="match status" value="1"/>
</dbReference>
<dbReference type="InterPro" id="IPR004881">
    <property type="entry name" value="Ribosome_biogen_GTPase_RsgA"/>
</dbReference>
<accession>A0A218NMV4</accession>
<dbReference type="NCBIfam" id="TIGR00157">
    <property type="entry name" value="ribosome small subunit-dependent GTPase A"/>
    <property type="match status" value="1"/>
</dbReference>
<dbReference type="GeneID" id="33314065"/>
<dbReference type="Proteomes" id="UP000197679">
    <property type="component" value="Chromosome"/>
</dbReference>
<evidence type="ECO:0000313" key="7">
    <source>
        <dbReference type="Proteomes" id="UP000197679"/>
    </source>
</evidence>
<feature type="domain" description="EngC GTPase" evidence="4">
    <location>
        <begin position="135"/>
        <end position="278"/>
    </location>
</feature>
<keyword evidence="7" id="KW-1185">Reference proteome</keyword>
<evidence type="ECO:0000256" key="2">
    <source>
        <dbReference type="ARBA" id="ARBA00023134"/>
    </source>
</evidence>
<dbReference type="InterPro" id="IPR010914">
    <property type="entry name" value="RsgA_GTPase_dom"/>
</dbReference>
<dbReference type="PROSITE" id="PS51721">
    <property type="entry name" value="G_CP"/>
    <property type="match status" value="1"/>
</dbReference>
<evidence type="ECO:0000259" key="5">
    <source>
        <dbReference type="PROSITE" id="PS51721"/>
    </source>
</evidence>
<sequence>MMDEYDYAESRKSKGKGSNRSRSDHHEKRQGDLNEINVYSPGDAQKLGKIGIVAEMSPTNYRILYNNKFIEGIAEDDSQKGIVSQLVVGDNVIFELNESNPIIKGRTERHSKLARLRTDSSKKSQAGAEEHVIVANIDVAVIVASAIQPAFNPNMVDRYLVISQYGNVAPILCITKTDLAKPPDLSMYKSADLPIVKVSNKTMDGISDLLPYLKGKRCVMIGSSGVGKSSLINSILHKEVLFTDEVSEKSGKGRHTTSSSSLHLLDESTMLIDTPGIRSLGLWELDPESLRLYYPEFAEFAPNCKFSDCTHSHEPGCAVKKAVEEGFISRERYDSYIRLLAKLEYDR</sequence>
<dbReference type="KEGG" id="marh:Mia14_0507"/>
<feature type="compositionally biased region" description="Basic and acidic residues" evidence="3">
    <location>
        <begin position="21"/>
        <end position="32"/>
    </location>
</feature>
<keyword evidence="2" id="KW-0342">GTP-binding</keyword>
<dbReference type="PANTHER" id="PTHR32120">
    <property type="entry name" value="SMALL RIBOSOMAL SUBUNIT BIOGENESIS GTPASE RSGA"/>
    <property type="match status" value="1"/>
</dbReference>
<dbReference type="OrthoDB" id="69796at2157"/>
<organism evidence="6 7">
    <name type="scientific">Candidatus Mancarchaeum acidiphilum</name>
    <dbReference type="NCBI Taxonomy" id="1920749"/>
    <lineage>
        <taxon>Archaea</taxon>
        <taxon>Candidatus Micrarchaeota</taxon>
        <taxon>Candidatus Mancarchaeum</taxon>
    </lineage>
</organism>
<dbReference type="GO" id="GO:0003924">
    <property type="term" value="F:GTPase activity"/>
    <property type="evidence" value="ECO:0007669"/>
    <property type="project" value="InterPro"/>
</dbReference>
<dbReference type="SUPFAM" id="SSF52540">
    <property type="entry name" value="P-loop containing nucleoside triphosphate hydrolases"/>
    <property type="match status" value="1"/>
</dbReference>
<dbReference type="Gene3D" id="1.10.40.50">
    <property type="entry name" value="Probable gtpase engc, domain 3"/>
    <property type="match status" value="1"/>
</dbReference>
<dbReference type="InterPro" id="IPR030378">
    <property type="entry name" value="G_CP_dom"/>
</dbReference>
<dbReference type="AlphaFoldDB" id="A0A218NMV4"/>
<dbReference type="InterPro" id="IPR027417">
    <property type="entry name" value="P-loop_NTPase"/>
</dbReference>
<keyword evidence="1" id="KW-0547">Nucleotide-binding</keyword>
<dbReference type="RefSeq" id="WP_088820068.1">
    <property type="nucleotide sequence ID" value="NZ_CP019964.1"/>
</dbReference>
<evidence type="ECO:0000256" key="3">
    <source>
        <dbReference type="SAM" id="MobiDB-lite"/>
    </source>
</evidence>